<dbReference type="OrthoDB" id="350500at2157"/>
<gene>
    <name evidence="2" type="ORF">NTE_01131</name>
</gene>
<dbReference type="AlphaFoldDB" id="A0A075MVA3"/>
<dbReference type="eggNOG" id="arCOG09457">
    <property type="taxonomic scope" value="Archaea"/>
</dbReference>
<accession>A0A075MVA3</accession>
<dbReference type="SUPFAM" id="SSF159888">
    <property type="entry name" value="YdhG-like"/>
    <property type="match status" value="1"/>
</dbReference>
<feature type="domain" description="YdhG-like" evidence="1">
    <location>
        <begin position="44"/>
        <end position="140"/>
    </location>
</feature>
<protein>
    <recommendedName>
        <fullName evidence="1">YdhG-like domain-containing protein</fullName>
    </recommendedName>
</protein>
<organism evidence="2 3">
    <name type="scientific">Candidatus Nitrososphaera evergladensis SR1</name>
    <dbReference type="NCBI Taxonomy" id="1459636"/>
    <lineage>
        <taxon>Archaea</taxon>
        <taxon>Nitrososphaerota</taxon>
        <taxon>Nitrososphaeria</taxon>
        <taxon>Nitrososphaerales</taxon>
        <taxon>Nitrososphaeraceae</taxon>
        <taxon>Nitrososphaera</taxon>
    </lineage>
</organism>
<dbReference type="Pfam" id="PF08818">
    <property type="entry name" value="DUF1801"/>
    <property type="match status" value="1"/>
</dbReference>
<evidence type="ECO:0000313" key="2">
    <source>
        <dbReference type="EMBL" id="AIF83204.1"/>
    </source>
</evidence>
<proteinExistence type="predicted"/>
<dbReference type="RefSeq" id="WP_148700014.1">
    <property type="nucleotide sequence ID" value="NZ_CP007174.1"/>
</dbReference>
<reference evidence="2 3" key="1">
    <citation type="journal article" date="2014" name="PLoS ONE">
        <title>Genome Sequence of Candidatus Nitrososphaera evergladensis from Group I.1b Enriched from Everglades Soil Reveals Novel Genomic Features of the Ammonia-Oxidizing Archaea.</title>
        <authorList>
            <person name="Zhalnina K.V."/>
            <person name="Dias R."/>
            <person name="Leonard M.T."/>
            <person name="Dorr de Quadros P."/>
            <person name="Camargo F.A."/>
            <person name="Drew J.C."/>
            <person name="Farmerie W.G."/>
            <person name="Daroub S.H."/>
            <person name="Triplett E.W."/>
        </authorList>
    </citation>
    <scope>NUCLEOTIDE SEQUENCE [LARGE SCALE GENOMIC DNA]</scope>
    <source>
        <strain evidence="2 3">SR1</strain>
    </source>
</reference>
<dbReference type="InterPro" id="IPR014922">
    <property type="entry name" value="YdhG-like"/>
</dbReference>
<evidence type="ECO:0000259" key="1">
    <source>
        <dbReference type="Pfam" id="PF08818"/>
    </source>
</evidence>
<evidence type="ECO:0000313" key="3">
    <source>
        <dbReference type="Proteomes" id="UP000028194"/>
    </source>
</evidence>
<dbReference type="Proteomes" id="UP000028194">
    <property type="component" value="Chromosome"/>
</dbReference>
<dbReference type="STRING" id="1459636.NTE_01131"/>
<keyword evidence="3" id="KW-1185">Reference proteome</keyword>
<name>A0A075MVA3_9ARCH</name>
<dbReference type="Gene3D" id="3.90.1150.200">
    <property type="match status" value="1"/>
</dbReference>
<sequence>MVGKLDSLTFAKKINMRKENFFQPTTSMPTTVDEYLATLPGDVRDALEKLRRTIKSIVPGAEERIAYRIPIFRLERDLVGFSAQRNPQKRLCSFYTMSPPLVKAMKKDLQNYRVSGATIHFIPEKPLPAALVKKIVRARVKELSVKARKYKS</sequence>
<dbReference type="GeneID" id="41596945"/>
<dbReference type="EMBL" id="CP007174">
    <property type="protein sequence ID" value="AIF83204.1"/>
    <property type="molecule type" value="Genomic_DNA"/>
</dbReference>
<dbReference type="HOGENOM" id="CLU_128703_3_0_2"/>
<dbReference type="KEGG" id="nev:NTE_01131"/>